<dbReference type="PROSITE" id="PS50835">
    <property type="entry name" value="IG_LIKE"/>
    <property type="match status" value="1"/>
</dbReference>
<evidence type="ECO:0000256" key="3">
    <source>
        <dbReference type="ARBA" id="ARBA00022989"/>
    </source>
</evidence>
<evidence type="ECO:0000313" key="9">
    <source>
        <dbReference type="Proteomes" id="UP000005207"/>
    </source>
</evidence>
<evidence type="ECO:0000259" key="7">
    <source>
        <dbReference type="PROSITE" id="PS50835"/>
    </source>
</evidence>
<dbReference type="Proteomes" id="UP000005207">
    <property type="component" value="Linkage group LG7"/>
</dbReference>
<name>I3KVH3_ORENI</name>
<dbReference type="FunCoup" id="I3KVH3">
    <property type="interactions" value="1493"/>
</dbReference>
<feature type="transmembrane region" description="Helical" evidence="6">
    <location>
        <begin position="208"/>
        <end position="229"/>
    </location>
</feature>
<keyword evidence="9" id="KW-1185">Reference proteome</keyword>
<dbReference type="Gene3D" id="2.60.40.10">
    <property type="entry name" value="Immunoglobulins"/>
    <property type="match status" value="1"/>
</dbReference>
<keyword evidence="5" id="KW-0325">Glycoprotein</keyword>
<dbReference type="HOGENOM" id="CLU_047501_13_0_1"/>
<dbReference type="PANTHER" id="PTHR19944">
    <property type="entry name" value="MHC CLASS II-RELATED"/>
    <property type="match status" value="1"/>
</dbReference>
<keyword evidence="2 6" id="KW-0812">Transmembrane</keyword>
<dbReference type="OMA" id="DIKITWF"/>
<dbReference type="STRING" id="8128.ENSONIP00000041172"/>
<comment type="subcellular location">
    <subcellularLocation>
        <location evidence="1">Membrane</location>
        <topology evidence="1">Single-pass type I membrane protein</topology>
    </subcellularLocation>
</comment>
<protein>
    <submittedName>
        <fullName evidence="8">HLA class II histocompatibility antigen, DRB1-8 beta chain-like</fullName>
    </submittedName>
</protein>
<keyword evidence="4" id="KW-1015">Disulfide bond</keyword>
<dbReference type="InterPro" id="IPR014745">
    <property type="entry name" value="MHC_II_a/b_N"/>
</dbReference>
<dbReference type="SUPFAM" id="SSF48726">
    <property type="entry name" value="Immunoglobulin"/>
    <property type="match status" value="1"/>
</dbReference>
<evidence type="ECO:0000256" key="4">
    <source>
        <dbReference type="ARBA" id="ARBA00023157"/>
    </source>
</evidence>
<organism evidence="8 9">
    <name type="scientific">Oreochromis niloticus</name>
    <name type="common">Nile tilapia</name>
    <name type="synonym">Tilapia nilotica</name>
    <dbReference type="NCBI Taxonomy" id="8128"/>
    <lineage>
        <taxon>Eukaryota</taxon>
        <taxon>Metazoa</taxon>
        <taxon>Chordata</taxon>
        <taxon>Craniata</taxon>
        <taxon>Vertebrata</taxon>
        <taxon>Euteleostomi</taxon>
        <taxon>Actinopterygii</taxon>
        <taxon>Neopterygii</taxon>
        <taxon>Teleostei</taxon>
        <taxon>Neoteleostei</taxon>
        <taxon>Acanthomorphata</taxon>
        <taxon>Ovalentaria</taxon>
        <taxon>Cichlomorphae</taxon>
        <taxon>Cichliformes</taxon>
        <taxon>Cichlidae</taxon>
        <taxon>African cichlids</taxon>
        <taxon>Pseudocrenilabrinae</taxon>
        <taxon>Oreochromini</taxon>
        <taxon>Oreochromis</taxon>
    </lineage>
</organism>
<dbReference type="InterPro" id="IPR003597">
    <property type="entry name" value="Ig_C1-set"/>
</dbReference>
<dbReference type="Pfam" id="PF07654">
    <property type="entry name" value="C1-set"/>
    <property type="match status" value="1"/>
</dbReference>
<dbReference type="GO" id="GO:0006955">
    <property type="term" value="P:immune response"/>
    <property type="evidence" value="ECO:0007669"/>
    <property type="project" value="InterPro"/>
</dbReference>
<dbReference type="AlphaFoldDB" id="I3KVH3"/>
<gene>
    <name evidence="8" type="primary">LOC109202867</name>
</gene>
<reference evidence="8" key="2">
    <citation type="submission" date="2025-08" db="UniProtKB">
        <authorList>
            <consortium name="Ensembl"/>
        </authorList>
    </citation>
    <scope>IDENTIFICATION</scope>
</reference>
<evidence type="ECO:0000313" key="8">
    <source>
        <dbReference type="Ensembl" id="ENSONIP00000025119.2"/>
    </source>
</evidence>
<proteinExistence type="predicted"/>
<evidence type="ECO:0000256" key="6">
    <source>
        <dbReference type="SAM" id="Phobius"/>
    </source>
</evidence>
<feature type="domain" description="Ig-like" evidence="7">
    <location>
        <begin position="105"/>
        <end position="194"/>
    </location>
</feature>
<dbReference type="GO" id="GO:0042613">
    <property type="term" value="C:MHC class II protein complex"/>
    <property type="evidence" value="ECO:0007669"/>
    <property type="project" value="InterPro"/>
</dbReference>
<dbReference type="InParanoid" id="I3KVH3"/>
<dbReference type="InterPro" id="IPR013783">
    <property type="entry name" value="Ig-like_fold"/>
</dbReference>
<dbReference type="SMART" id="SM00921">
    <property type="entry name" value="MHC_II_beta"/>
    <property type="match status" value="1"/>
</dbReference>
<dbReference type="Ensembl" id="ENSONIT00000025140.2">
    <property type="protein sequence ID" value="ENSONIP00000025119.2"/>
    <property type="gene ID" value="ENSONIG00000019944.2"/>
</dbReference>
<dbReference type="PANTHER" id="PTHR19944:SF99">
    <property type="entry name" value="HLA CLASS II HISTOCOMPATIBILITY ANTIGEN, DRB1 BETA CHAIN"/>
    <property type="match status" value="1"/>
</dbReference>
<dbReference type="Pfam" id="PF00969">
    <property type="entry name" value="MHC_II_beta"/>
    <property type="match status" value="1"/>
</dbReference>
<dbReference type="InterPro" id="IPR036179">
    <property type="entry name" value="Ig-like_dom_sf"/>
</dbReference>
<accession>I3KVH3</accession>
<keyword evidence="3 6" id="KW-1133">Transmembrane helix</keyword>
<dbReference type="InterPro" id="IPR011162">
    <property type="entry name" value="MHC_I/II-like_Ag-recog"/>
</dbReference>
<dbReference type="eggNOG" id="ENOG502RYBQ">
    <property type="taxonomic scope" value="Eukaryota"/>
</dbReference>
<evidence type="ECO:0000256" key="1">
    <source>
        <dbReference type="ARBA" id="ARBA00004479"/>
    </source>
</evidence>
<sequence length="242" mass="27752">MTHSPMLCLFSDGFKMYVVSHCDFNSTESKDIKYLRSYYYNKIEVTRFDSDVGKFVGFTEFGVKKAETWNNDQAFLAGWRAEKERYCQHNIGLWYSNVLSKSVKPYVKLHSTTPAYSRHPAMLVCSVYDFFPSKIKVSWLRDGQEVTSDVTSTEEMADGDWYYQTHSHLEYTPRSGEKISCVVEHASLEKPLITDWDSSMPESERNKLAIGASGLILGLILSLAGFIYYKRKARGHILVPTN</sequence>
<dbReference type="GO" id="GO:0019882">
    <property type="term" value="P:antigen processing and presentation"/>
    <property type="evidence" value="ECO:0007669"/>
    <property type="project" value="InterPro"/>
</dbReference>
<evidence type="ECO:0000256" key="2">
    <source>
        <dbReference type="ARBA" id="ARBA00022692"/>
    </source>
</evidence>
<dbReference type="InterPro" id="IPR050160">
    <property type="entry name" value="MHC/Immunoglobulin"/>
</dbReference>
<dbReference type="SUPFAM" id="SSF54452">
    <property type="entry name" value="MHC antigen-recognition domain"/>
    <property type="match status" value="1"/>
</dbReference>
<reference evidence="8" key="3">
    <citation type="submission" date="2025-09" db="UniProtKB">
        <authorList>
            <consortium name="Ensembl"/>
        </authorList>
    </citation>
    <scope>IDENTIFICATION</scope>
</reference>
<dbReference type="InterPro" id="IPR007110">
    <property type="entry name" value="Ig-like_dom"/>
</dbReference>
<reference evidence="9" key="1">
    <citation type="submission" date="2012-01" db="EMBL/GenBank/DDBJ databases">
        <title>The Genome Sequence of Oreochromis niloticus (Nile Tilapia).</title>
        <authorList>
            <consortium name="Broad Institute Genome Assembly Team"/>
            <consortium name="Broad Institute Sequencing Platform"/>
            <person name="Di Palma F."/>
            <person name="Johnson J."/>
            <person name="Lander E.S."/>
            <person name="Lindblad-Toh K."/>
        </authorList>
    </citation>
    <scope>NUCLEOTIDE SEQUENCE [LARGE SCALE GENOMIC DNA]</scope>
</reference>
<evidence type="ECO:0000256" key="5">
    <source>
        <dbReference type="ARBA" id="ARBA00023180"/>
    </source>
</evidence>
<dbReference type="SMART" id="SM00407">
    <property type="entry name" value="IGc1"/>
    <property type="match status" value="1"/>
</dbReference>
<dbReference type="GeneTree" id="ENSGT00950000183127"/>
<keyword evidence="6" id="KW-0472">Membrane</keyword>
<dbReference type="Gene3D" id="3.10.320.10">
    <property type="entry name" value="Class II Histocompatibility Antigen, M Beta Chain, Chain B, domain 1"/>
    <property type="match status" value="1"/>
</dbReference>
<dbReference type="InterPro" id="IPR000353">
    <property type="entry name" value="MHC_II_b_N"/>
</dbReference>